<proteinExistence type="predicted"/>
<sequence>MAKKKATKKPCPVCGSMNHTKCTLDDPITNEMLGIEDSAVNHPKHYGGEDDPYEAIKVIEAWGLGFNIGNTVKYLARADKKGKRLEDLKKSLWYLNREIKN</sequence>
<dbReference type="Pfam" id="PF11753">
    <property type="entry name" value="DUF3310"/>
    <property type="match status" value="1"/>
</dbReference>
<gene>
    <name evidence="1" type="ORF">LCGC14_1696000</name>
</gene>
<evidence type="ECO:0000313" key="1">
    <source>
        <dbReference type="EMBL" id="KKM15451.1"/>
    </source>
</evidence>
<dbReference type="InterPro" id="IPR021739">
    <property type="entry name" value="SaV-like"/>
</dbReference>
<dbReference type="EMBL" id="LAZR01014906">
    <property type="protein sequence ID" value="KKM15451.1"/>
    <property type="molecule type" value="Genomic_DNA"/>
</dbReference>
<protein>
    <recommendedName>
        <fullName evidence="2">DUF3310 domain-containing protein</fullName>
    </recommendedName>
</protein>
<feature type="non-terminal residue" evidence="1">
    <location>
        <position position="101"/>
    </location>
</feature>
<organism evidence="1">
    <name type="scientific">marine sediment metagenome</name>
    <dbReference type="NCBI Taxonomy" id="412755"/>
    <lineage>
        <taxon>unclassified sequences</taxon>
        <taxon>metagenomes</taxon>
        <taxon>ecological metagenomes</taxon>
    </lineage>
</organism>
<name>A0A0F9HJ88_9ZZZZ</name>
<accession>A0A0F9HJ88</accession>
<evidence type="ECO:0008006" key="2">
    <source>
        <dbReference type="Google" id="ProtNLM"/>
    </source>
</evidence>
<comment type="caution">
    <text evidence="1">The sequence shown here is derived from an EMBL/GenBank/DDBJ whole genome shotgun (WGS) entry which is preliminary data.</text>
</comment>
<reference evidence="1" key="1">
    <citation type="journal article" date="2015" name="Nature">
        <title>Complex archaea that bridge the gap between prokaryotes and eukaryotes.</title>
        <authorList>
            <person name="Spang A."/>
            <person name="Saw J.H."/>
            <person name="Jorgensen S.L."/>
            <person name="Zaremba-Niedzwiedzka K."/>
            <person name="Martijn J."/>
            <person name="Lind A.E."/>
            <person name="van Eijk R."/>
            <person name="Schleper C."/>
            <person name="Guy L."/>
            <person name="Ettema T.J."/>
        </authorList>
    </citation>
    <scope>NUCLEOTIDE SEQUENCE</scope>
</reference>
<dbReference type="AlphaFoldDB" id="A0A0F9HJ88"/>